<name>A0ABP5TXB8_9PSEU</name>
<comment type="caution">
    <text evidence="2">The sequence shown here is derived from an EMBL/GenBank/DDBJ whole genome shotgun (WGS) entry which is preliminary data.</text>
</comment>
<organism evidence="2 3">
    <name type="scientific">Saccharopolyspora halophila</name>
    <dbReference type="NCBI Taxonomy" id="405551"/>
    <lineage>
        <taxon>Bacteria</taxon>
        <taxon>Bacillati</taxon>
        <taxon>Actinomycetota</taxon>
        <taxon>Actinomycetes</taxon>
        <taxon>Pseudonocardiales</taxon>
        <taxon>Pseudonocardiaceae</taxon>
        <taxon>Saccharopolyspora</taxon>
    </lineage>
</organism>
<reference evidence="3" key="1">
    <citation type="journal article" date="2019" name="Int. J. Syst. Evol. Microbiol.">
        <title>The Global Catalogue of Microorganisms (GCM) 10K type strain sequencing project: providing services to taxonomists for standard genome sequencing and annotation.</title>
        <authorList>
            <consortium name="The Broad Institute Genomics Platform"/>
            <consortium name="The Broad Institute Genome Sequencing Center for Infectious Disease"/>
            <person name="Wu L."/>
            <person name="Ma J."/>
        </authorList>
    </citation>
    <scope>NUCLEOTIDE SEQUENCE [LARGE SCALE GENOMIC DNA]</scope>
    <source>
        <strain evidence="3">JCM 16221</strain>
    </source>
</reference>
<dbReference type="NCBIfam" id="NF005686">
    <property type="entry name" value="PRK07486.1"/>
    <property type="match status" value="1"/>
</dbReference>
<evidence type="ECO:0000259" key="1">
    <source>
        <dbReference type="Pfam" id="PF01425"/>
    </source>
</evidence>
<dbReference type="Proteomes" id="UP001501218">
    <property type="component" value="Unassembled WGS sequence"/>
</dbReference>
<proteinExistence type="predicted"/>
<dbReference type="RefSeq" id="WP_344137033.1">
    <property type="nucleotide sequence ID" value="NZ_BAAARA010000023.1"/>
</dbReference>
<dbReference type="InterPro" id="IPR000120">
    <property type="entry name" value="Amidase"/>
</dbReference>
<evidence type="ECO:0000313" key="2">
    <source>
        <dbReference type="EMBL" id="GAA2361760.1"/>
    </source>
</evidence>
<dbReference type="PANTHER" id="PTHR11895:SF76">
    <property type="entry name" value="INDOLEACETAMIDE HYDROLASE"/>
    <property type="match status" value="1"/>
</dbReference>
<dbReference type="PANTHER" id="PTHR11895">
    <property type="entry name" value="TRANSAMIDASE"/>
    <property type="match status" value="1"/>
</dbReference>
<dbReference type="SUPFAM" id="SSF75304">
    <property type="entry name" value="Amidase signature (AS) enzymes"/>
    <property type="match status" value="1"/>
</dbReference>
<keyword evidence="3" id="KW-1185">Reference proteome</keyword>
<dbReference type="InterPro" id="IPR036928">
    <property type="entry name" value="AS_sf"/>
</dbReference>
<dbReference type="InterPro" id="IPR023631">
    <property type="entry name" value="Amidase_dom"/>
</dbReference>
<accession>A0ABP5TXB8</accession>
<dbReference type="EMBL" id="BAAARA010000023">
    <property type="protein sequence ID" value="GAA2361760.1"/>
    <property type="molecule type" value="Genomic_DNA"/>
</dbReference>
<evidence type="ECO:0000313" key="3">
    <source>
        <dbReference type="Proteomes" id="UP001501218"/>
    </source>
</evidence>
<protein>
    <submittedName>
        <fullName evidence="2">Amidase</fullName>
    </submittedName>
</protein>
<dbReference type="InterPro" id="IPR020556">
    <property type="entry name" value="Amidase_CS"/>
</dbReference>
<dbReference type="Gene3D" id="3.90.1300.10">
    <property type="entry name" value="Amidase signature (AS) domain"/>
    <property type="match status" value="1"/>
</dbReference>
<feature type="domain" description="Amidase" evidence="1">
    <location>
        <begin position="26"/>
        <end position="451"/>
    </location>
</feature>
<dbReference type="PROSITE" id="PS00571">
    <property type="entry name" value="AMIDASES"/>
    <property type="match status" value="1"/>
</dbReference>
<dbReference type="Pfam" id="PF01425">
    <property type="entry name" value="Amidase"/>
    <property type="match status" value="1"/>
</dbReference>
<gene>
    <name evidence="2" type="ORF">GCM10009854_46490</name>
</gene>
<sequence>MSADICHRTATELAGLIRSGELSAREVMSAHLQRVEQLNPKVNALVSLAPERAMEAAREADERFARNDATGPLHGLPMAHKDTHETAGMRTTFGSPVFAEHVPQRDELIVERLKNAGAITIGKTNVPEFAAGSHTFNPVFGTTANPYATDRSAGGSSGGAAASLACRMQPLADGSDMGGSLRNPASFCNVVGLRPAPGRVPTWPAPAGWSTLSVQGPMARTVSDVALMLSVLAGPDPRTPIALSEPGSTFLGPLDAELRELRVAWSPDLGGLLAVDPAVRDVLEPAAEVLTGLGAHVELAQPDLTGADEVFRTLRAWQFELSLGELRDAHPDRIKPSLRENIDAGRRLAGADVGRAERLHTELFHRVREFFDRYDVLALPVSQVPPFDIDLEYPAEIAGRPMETYLDWMRSAYWISATGNPAISVPAGFTSDGLPVGLQLVTAHRDEHRLLRIAHAFEQATGHAARLPEL</sequence>